<dbReference type="Proteomes" id="UP001162155">
    <property type="component" value="Unassembled WGS sequence"/>
</dbReference>
<name>A0A0P9X6M8_PSESX</name>
<reference evidence="2" key="1">
    <citation type="submission" date="2021-02" db="EMBL/GenBank/DDBJ databases">
        <title>Genome analysis of blister spot of apple pathogen from New York area.</title>
        <authorList>
            <person name="Kandel P."/>
            <person name="Hockett K.L."/>
            <person name="Santander R."/>
            <person name="Acimovic S."/>
        </authorList>
    </citation>
    <scope>NUCLEOTIDE SEQUENCE</scope>
    <source>
        <strain evidence="2">PSP1</strain>
    </source>
</reference>
<evidence type="ECO:0000313" key="2">
    <source>
        <dbReference type="EMBL" id="MDH4621463.1"/>
    </source>
</evidence>
<evidence type="ECO:0000256" key="1">
    <source>
        <dbReference type="SAM" id="Phobius"/>
    </source>
</evidence>
<organism evidence="2 3">
    <name type="scientific">Pseudomonas syringae pv. papulans</name>
    <dbReference type="NCBI Taxonomy" id="83963"/>
    <lineage>
        <taxon>Bacteria</taxon>
        <taxon>Pseudomonadati</taxon>
        <taxon>Pseudomonadota</taxon>
        <taxon>Gammaproteobacteria</taxon>
        <taxon>Pseudomonadales</taxon>
        <taxon>Pseudomonadaceae</taxon>
        <taxon>Pseudomonas</taxon>
        <taxon>Pseudomonas syringae</taxon>
    </lineage>
</organism>
<comment type="caution">
    <text evidence="2">The sequence shown here is derived from an EMBL/GenBank/DDBJ whole genome shotgun (WGS) entry which is preliminary data.</text>
</comment>
<dbReference type="AlphaFoldDB" id="A0A0P9X6M8"/>
<dbReference type="RefSeq" id="WP_044308950.1">
    <property type="nucleotide sequence ID" value="NZ_JAFFRY010000009.1"/>
</dbReference>
<keyword evidence="1" id="KW-1133">Transmembrane helix</keyword>
<dbReference type="EMBL" id="JAFFRZ010000001">
    <property type="protein sequence ID" value="MDH4621463.1"/>
    <property type="molecule type" value="Genomic_DNA"/>
</dbReference>
<sequence>MQLAILVVLILIAVILAPWLIGVIALAAAAYGVWLIVAAAAGVIAIAVVLLVVAVRGGLRPSASKLSARMEEQIAESNRLHHAKEAAKRATGSKE</sequence>
<protein>
    <submittedName>
        <fullName evidence="2">Uncharacterized protein</fullName>
    </submittedName>
</protein>
<feature type="transmembrane region" description="Helical" evidence="1">
    <location>
        <begin position="33"/>
        <end position="55"/>
    </location>
</feature>
<keyword evidence="1" id="KW-0472">Membrane</keyword>
<evidence type="ECO:0000313" key="3">
    <source>
        <dbReference type="Proteomes" id="UP001162155"/>
    </source>
</evidence>
<feature type="transmembrane region" description="Helical" evidence="1">
    <location>
        <begin position="7"/>
        <end position="27"/>
    </location>
</feature>
<proteinExistence type="predicted"/>
<accession>A0A0P9X6M8</accession>
<gene>
    <name evidence="2" type="ORF">JW322_06675</name>
</gene>
<keyword evidence="1" id="KW-0812">Transmembrane</keyword>